<keyword evidence="2" id="KW-0812">Transmembrane</keyword>
<evidence type="ECO:0000256" key="2">
    <source>
        <dbReference type="SAM" id="Phobius"/>
    </source>
</evidence>
<gene>
    <name evidence="3" type="ORF">RhiirC2_351205</name>
</gene>
<feature type="compositionally biased region" description="Polar residues" evidence="1">
    <location>
        <begin position="170"/>
        <end position="192"/>
    </location>
</feature>
<dbReference type="VEuPathDB" id="FungiDB:FUN_005002"/>
<feature type="region of interest" description="Disordered" evidence="1">
    <location>
        <begin position="1"/>
        <end position="25"/>
    </location>
</feature>
<feature type="compositionally biased region" description="Low complexity" evidence="1">
    <location>
        <begin position="310"/>
        <end position="322"/>
    </location>
</feature>
<dbReference type="AlphaFoldDB" id="A0A2N1NH35"/>
<feature type="compositionally biased region" description="Basic and acidic residues" evidence="1">
    <location>
        <begin position="90"/>
        <end position="115"/>
    </location>
</feature>
<feature type="compositionally biased region" description="Basic and acidic residues" evidence="1">
    <location>
        <begin position="660"/>
        <end position="671"/>
    </location>
</feature>
<feature type="compositionally biased region" description="Pro residues" evidence="1">
    <location>
        <begin position="323"/>
        <end position="337"/>
    </location>
</feature>
<keyword evidence="2" id="KW-1133">Transmembrane helix</keyword>
<feature type="compositionally biased region" description="Basic and acidic residues" evidence="1">
    <location>
        <begin position="679"/>
        <end position="689"/>
    </location>
</feature>
<sequence length="744" mass="82758">MSFVNVIQLQKRQKAPTPTNTNPNEELLAPFPTLPPVIDNNTINNKTLENAVAEGDDDGVNGPEMLGVAGGALVVIVLIVVFIRRKIVGDGKKSSDTERSDDFRSQKFRDDHNEQGKNSPIMIDHNVSQFISTSSPDSNDSHLGPPSVNNNFYSLQNNYPVDQSSRDISHSSPYLPQPSNSKQEVLSNSSDSYRGPSLDDDSSRLLQPQFPPNFQQNDPSYPSDSYKRSSKDGYSSPYLPQSHFTPNTPNTPNTSPYSPNTYRGPSQDDYPSPYLSHSPYSPNTPNTPNTPSYPPNTYQDDPPSPYLSQSQFNSNTPNTPNTPSYPPSPYLPQPPFTPNSQQREQSHQPNSYGSPQNDQSYRNSQHFQQEYSIDPTQGTLLSPEGPYQPQQYRTPPHSPHSLEDSSRSPSFSKSEPVPTNDQNSSSISYQDTFPVPNNMSNMNEDFSIISEATNNELKELDDLIASVIPSTFSKNFSHISDSSFTKLLSDIPTTNENSNRPDSQASSMYSVQPTHGMSQIEIAPENNISKVPPSNLNHDHDLPQSAAMRYIEPTQSNMVIERVDEPSGKSENQLNMTQTITTRFIQPSQSNMKIENVDGDTAFRSEISEISAPIMTGAAAQVSPKPRYDLDGLKRHAEKILNAKVEKKIDLNNESNSETKNNENVENDGKVVRKKSVRFRTEPNQEEAVKGSNPKKSILVNKNDAKKVQNNIHIQQSSTLESEHDSGDDYDFDISGYQDDTNEV</sequence>
<protein>
    <submittedName>
        <fullName evidence="3">Uncharacterized protein</fullName>
    </submittedName>
</protein>
<dbReference type="VEuPathDB" id="FungiDB:RhiirFUN_007177"/>
<feature type="region of interest" description="Disordered" evidence="1">
    <location>
        <begin position="652"/>
        <end position="744"/>
    </location>
</feature>
<comment type="caution">
    <text evidence="3">The sequence shown here is derived from an EMBL/GenBank/DDBJ whole genome shotgun (WGS) entry which is preliminary data.</text>
</comment>
<proteinExistence type="predicted"/>
<feature type="compositionally biased region" description="Low complexity" evidence="1">
    <location>
        <begin position="270"/>
        <end position="298"/>
    </location>
</feature>
<feature type="region of interest" description="Disordered" evidence="1">
    <location>
        <begin position="90"/>
        <end position="432"/>
    </location>
</feature>
<evidence type="ECO:0000313" key="4">
    <source>
        <dbReference type="Proteomes" id="UP000233469"/>
    </source>
</evidence>
<reference evidence="3 4" key="1">
    <citation type="submission" date="2016-04" db="EMBL/GenBank/DDBJ databases">
        <title>Genome analyses suggest a sexual origin of heterokaryosis in a supposedly ancient asexual fungus.</title>
        <authorList>
            <person name="Ropars J."/>
            <person name="Sedzielewska K."/>
            <person name="Noel J."/>
            <person name="Charron P."/>
            <person name="Farinelli L."/>
            <person name="Marton T."/>
            <person name="Kruger M."/>
            <person name="Pelin A."/>
            <person name="Brachmann A."/>
            <person name="Corradi N."/>
        </authorList>
    </citation>
    <scope>NUCLEOTIDE SEQUENCE [LARGE SCALE GENOMIC DNA]</scope>
    <source>
        <strain evidence="3 4">C2</strain>
    </source>
</reference>
<feature type="compositionally biased region" description="Polar residues" evidence="1">
    <location>
        <begin position="708"/>
        <end position="720"/>
    </location>
</feature>
<feature type="compositionally biased region" description="Polar residues" evidence="1">
    <location>
        <begin position="417"/>
        <end position="432"/>
    </location>
</feature>
<feature type="compositionally biased region" description="Polar residues" evidence="1">
    <location>
        <begin position="339"/>
        <end position="380"/>
    </location>
</feature>
<feature type="compositionally biased region" description="Polar residues" evidence="1">
    <location>
        <begin position="147"/>
        <end position="163"/>
    </location>
</feature>
<feature type="compositionally biased region" description="Polar residues" evidence="1">
    <location>
        <begin position="126"/>
        <end position="138"/>
    </location>
</feature>
<keyword evidence="2" id="KW-0472">Membrane</keyword>
<reference evidence="3 4" key="2">
    <citation type="submission" date="2017-10" db="EMBL/GenBank/DDBJ databases">
        <title>Extensive intraspecific genome diversity in a model arbuscular mycorrhizal fungus.</title>
        <authorList>
            <person name="Chen E.C.H."/>
            <person name="Morin E."/>
            <person name="Baudet D."/>
            <person name="Noel J."/>
            <person name="Ndikumana S."/>
            <person name="Charron P."/>
            <person name="St-Onge C."/>
            <person name="Giorgi J."/>
            <person name="Grigoriev I.V."/>
            <person name="Roux C."/>
            <person name="Martin F.M."/>
            <person name="Corradi N."/>
        </authorList>
    </citation>
    <scope>NUCLEOTIDE SEQUENCE [LARGE SCALE GENOMIC DNA]</scope>
    <source>
        <strain evidence="3 4">C2</strain>
    </source>
</reference>
<evidence type="ECO:0000256" key="1">
    <source>
        <dbReference type="SAM" id="MobiDB-lite"/>
    </source>
</evidence>
<organism evidence="3 4">
    <name type="scientific">Rhizophagus irregularis</name>
    <dbReference type="NCBI Taxonomy" id="588596"/>
    <lineage>
        <taxon>Eukaryota</taxon>
        <taxon>Fungi</taxon>
        <taxon>Fungi incertae sedis</taxon>
        <taxon>Mucoromycota</taxon>
        <taxon>Glomeromycotina</taxon>
        <taxon>Glomeromycetes</taxon>
        <taxon>Glomerales</taxon>
        <taxon>Glomeraceae</taxon>
        <taxon>Rhizophagus</taxon>
    </lineage>
</organism>
<feature type="compositionally biased region" description="Polar residues" evidence="1">
    <location>
        <begin position="1"/>
        <end position="24"/>
    </location>
</feature>
<feature type="compositionally biased region" description="Low complexity" evidence="1">
    <location>
        <begin position="245"/>
        <end position="262"/>
    </location>
</feature>
<evidence type="ECO:0000313" key="3">
    <source>
        <dbReference type="EMBL" id="PKK73183.1"/>
    </source>
</evidence>
<feature type="transmembrane region" description="Helical" evidence="2">
    <location>
        <begin position="65"/>
        <end position="83"/>
    </location>
</feature>
<dbReference type="OrthoDB" id="2388112at2759"/>
<accession>A0A2N1NH35</accession>
<name>A0A2N1NH35_9GLOM</name>
<dbReference type="Proteomes" id="UP000233469">
    <property type="component" value="Unassembled WGS sequence"/>
</dbReference>
<dbReference type="EMBL" id="LLXL01000389">
    <property type="protein sequence ID" value="PKK73183.1"/>
    <property type="molecule type" value="Genomic_DNA"/>
</dbReference>
<feature type="region of interest" description="Disordered" evidence="1">
    <location>
        <begin position="492"/>
        <end position="514"/>
    </location>
</feature>
<dbReference type="VEuPathDB" id="FungiDB:RhiirA1_521932"/>